<evidence type="ECO:0000313" key="2">
    <source>
        <dbReference type="EMBL" id="MBB6093107.1"/>
    </source>
</evidence>
<dbReference type="RefSeq" id="WP_281382706.1">
    <property type="nucleotide sequence ID" value="NZ_JACHHZ010000002.1"/>
</dbReference>
<keyword evidence="1" id="KW-1133">Transmembrane helix</keyword>
<name>A0A841HJB3_9GAMM</name>
<dbReference type="Proteomes" id="UP000588068">
    <property type="component" value="Unassembled WGS sequence"/>
</dbReference>
<evidence type="ECO:0000313" key="3">
    <source>
        <dbReference type="Proteomes" id="UP000588068"/>
    </source>
</evidence>
<accession>A0A841HJB3</accession>
<keyword evidence="3" id="KW-1185">Reference proteome</keyword>
<gene>
    <name evidence="2" type="ORF">HNQ60_001985</name>
</gene>
<feature type="transmembrane region" description="Helical" evidence="1">
    <location>
        <begin position="18"/>
        <end position="38"/>
    </location>
</feature>
<keyword evidence="1" id="KW-0812">Transmembrane</keyword>
<reference evidence="2 3" key="1">
    <citation type="submission" date="2020-08" db="EMBL/GenBank/DDBJ databases">
        <title>Genomic Encyclopedia of Type Strains, Phase IV (KMG-IV): sequencing the most valuable type-strain genomes for metagenomic binning, comparative biology and taxonomic classification.</title>
        <authorList>
            <person name="Goeker M."/>
        </authorList>
    </citation>
    <scope>NUCLEOTIDE SEQUENCE [LARGE SCALE GENOMIC DNA]</scope>
    <source>
        <strain evidence="2 3">DSM 26723</strain>
    </source>
</reference>
<dbReference type="EMBL" id="JACHHZ010000002">
    <property type="protein sequence ID" value="MBB6093107.1"/>
    <property type="molecule type" value="Genomic_DNA"/>
</dbReference>
<protein>
    <submittedName>
        <fullName evidence="2">Uncharacterized protein</fullName>
    </submittedName>
</protein>
<keyword evidence="1" id="KW-0472">Membrane</keyword>
<proteinExistence type="predicted"/>
<evidence type="ECO:0000256" key="1">
    <source>
        <dbReference type="SAM" id="Phobius"/>
    </source>
</evidence>
<dbReference type="AlphaFoldDB" id="A0A841HJB3"/>
<comment type="caution">
    <text evidence="2">The sequence shown here is derived from an EMBL/GenBank/DDBJ whole genome shotgun (WGS) entry which is preliminary data.</text>
</comment>
<organism evidence="2 3">
    <name type="scientific">Povalibacter uvarum</name>
    <dbReference type="NCBI Taxonomy" id="732238"/>
    <lineage>
        <taxon>Bacteria</taxon>
        <taxon>Pseudomonadati</taxon>
        <taxon>Pseudomonadota</taxon>
        <taxon>Gammaproteobacteria</taxon>
        <taxon>Steroidobacterales</taxon>
        <taxon>Steroidobacteraceae</taxon>
        <taxon>Povalibacter</taxon>
    </lineage>
</organism>
<sequence length="41" mass="4607">MAVEINEADRKRGIRRTALWTSLLALAFYAGFILLGVLNSR</sequence>